<keyword evidence="2" id="KW-1185">Reference proteome</keyword>
<accession>A0AAV4PTJ6</accession>
<organism evidence="1 2">
    <name type="scientific">Caerostris extrusa</name>
    <name type="common">Bark spider</name>
    <name type="synonym">Caerostris bankana</name>
    <dbReference type="NCBI Taxonomy" id="172846"/>
    <lineage>
        <taxon>Eukaryota</taxon>
        <taxon>Metazoa</taxon>
        <taxon>Ecdysozoa</taxon>
        <taxon>Arthropoda</taxon>
        <taxon>Chelicerata</taxon>
        <taxon>Arachnida</taxon>
        <taxon>Araneae</taxon>
        <taxon>Araneomorphae</taxon>
        <taxon>Entelegynae</taxon>
        <taxon>Araneoidea</taxon>
        <taxon>Araneidae</taxon>
        <taxon>Caerostris</taxon>
    </lineage>
</organism>
<evidence type="ECO:0000313" key="1">
    <source>
        <dbReference type="EMBL" id="GIX99593.1"/>
    </source>
</evidence>
<dbReference type="EMBL" id="BPLR01005067">
    <property type="protein sequence ID" value="GIX99593.1"/>
    <property type="molecule type" value="Genomic_DNA"/>
</dbReference>
<reference evidence="1 2" key="1">
    <citation type="submission" date="2021-06" db="EMBL/GenBank/DDBJ databases">
        <title>Caerostris extrusa draft genome.</title>
        <authorList>
            <person name="Kono N."/>
            <person name="Arakawa K."/>
        </authorList>
    </citation>
    <scope>NUCLEOTIDE SEQUENCE [LARGE SCALE GENOMIC DNA]</scope>
</reference>
<sequence length="120" mass="13823">MKQLILVLFETTLSLPPVFYFRHGHFFHVSDHTIRKDLKEKKMYSSKFNSNCHQKHMKTSRRRKLFAVDRKSDLYESSNIKILGASLVNVLIEVVFSCHCPGDTMSLHPLLSLGNVSSQS</sequence>
<proteinExistence type="predicted"/>
<name>A0AAV4PTJ6_CAEEX</name>
<protein>
    <submittedName>
        <fullName evidence="1">Uncharacterized protein</fullName>
    </submittedName>
</protein>
<comment type="caution">
    <text evidence="1">The sequence shown here is derived from an EMBL/GenBank/DDBJ whole genome shotgun (WGS) entry which is preliminary data.</text>
</comment>
<evidence type="ECO:0000313" key="2">
    <source>
        <dbReference type="Proteomes" id="UP001054945"/>
    </source>
</evidence>
<dbReference type="Proteomes" id="UP001054945">
    <property type="component" value="Unassembled WGS sequence"/>
</dbReference>
<dbReference type="AlphaFoldDB" id="A0AAV4PTJ6"/>
<gene>
    <name evidence="1" type="ORF">CEXT_718821</name>
</gene>